<dbReference type="Proteomes" id="UP001196870">
    <property type="component" value="Unassembled WGS sequence"/>
</dbReference>
<evidence type="ECO:0000256" key="7">
    <source>
        <dbReference type="RuleBase" id="RU362125"/>
    </source>
</evidence>
<comment type="similarity">
    <text evidence="2 7">Belongs to the acyl-CoA dehydrogenase family.</text>
</comment>
<evidence type="ECO:0000256" key="1">
    <source>
        <dbReference type="ARBA" id="ARBA00001974"/>
    </source>
</evidence>
<evidence type="ECO:0000256" key="3">
    <source>
        <dbReference type="ARBA" id="ARBA00011738"/>
    </source>
</evidence>
<accession>A0ABS5F5K3</accession>
<evidence type="ECO:0000259" key="9">
    <source>
        <dbReference type="Pfam" id="PF02770"/>
    </source>
</evidence>
<evidence type="ECO:0000256" key="2">
    <source>
        <dbReference type="ARBA" id="ARBA00009347"/>
    </source>
</evidence>
<feature type="domain" description="Acyl-CoA dehydrogenase/oxidase N-terminal" evidence="10">
    <location>
        <begin position="7"/>
        <end position="129"/>
    </location>
</feature>
<dbReference type="InterPro" id="IPR009075">
    <property type="entry name" value="AcylCo_DH/oxidase_C"/>
</dbReference>
<dbReference type="SUPFAM" id="SSF47203">
    <property type="entry name" value="Acyl-CoA dehydrogenase C-terminal domain-like"/>
    <property type="match status" value="1"/>
</dbReference>
<dbReference type="Gene3D" id="1.20.140.10">
    <property type="entry name" value="Butyryl-CoA Dehydrogenase, subunit A, domain 3"/>
    <property type="match status" value="1"/>
</dbReference>
<dbReference type="InterPro" id="IPR037069">
    <property type="entry name" value="AcylCoA_DH/ox_N_sf"/>
</dbReference>
<dbReference type="Pfam" id="PF02770">
    <property type="entry name" value="Acyl-CoA_dh_M"/>
    <property type="match status" value="1"/>
</dbReference>
<dbReference type="Pfam" id="PF02771">
    <property type="entry name" value="Acyl-CoA_dh_N"/>
    <property type="match status" value="1"/>
</dbReference>
<feature type="domain" description="Acyl-CoA oxidase/dehydrogenase middle" evidence="9">
    <location>
        <begin position="133"/>
        <end position="235"/>
    </location>
</feature>
<keyword evidence="6 7" id="KW-0560">Oxidoreductase</keyword>
<evidence type="ECO:0000259" key="10">
    <source>
        <dbReference type="Pfam" id="PF02771"/>
    </source>
</evidence>
<dbReference type="InterPro" id="IPR009100">
    <property type="entry name" value="AcylCoA_DH/oxidase_NM_dom_sf"/>
</dbReference>
<protein>
    <submittedName>
        <fullName evidence="11">Acyl-CoA dehydrogenase</fullName>
    </submittedName>
</protein>
<comment type="caution">
    <text evidence="11">The sequence shown here is derived from an EMBL/GenBank/DDBJ whole genome shotgun (WGS) entry which is preliminary data.</text>
</comment>
<name>A0ABS5F5K3_9PROT</name>
<proteinExistence type="inferred from homology"/>
<dbReference type="PANTHER" id="PTHR48083">
    <property type="entry name" value="MEDIUM-CHAIN SPECIFIC ACYL-COA DEHYDROGENASE, MITOCHONDRIAL-RELATED"/>
    <property type="match status" value="1"/>
</dbReference>
<sequence>MDFAYSEKVEALRARLLAFMDEHVYPNEATYEAQQAAMTDRWQPVPIVDALKPKAREAGLWNLFLPHSDRGAGLTNAEYAPLAEIMGRVHWSSEVFNCSAPDTGNMETIDRYGTEAQKRDWLEPLLEGKIRSAFSMTEPAVASSDATNIETRIVRDGDHYVINGRKWWTSGAGDPRCKIFIVMGKTDPENPDKHRQQSMILVPRDTPGVQIKRMLPVFGFDDAPKGHAEVVYENVRVPASNILLGEGRGFEIAQGRLGPGRIHHCMRAIGMAERALEMTCRRALDRRPFGKPLADQGVMVERIAKMRILIEQSRLLVLHAAWKMDEVGNKAARADIAAIKVAVPEMACQVVDMAIQAHGAAGVTEDFGLAFMFKYARTLRIVDGPDEVHRHQLGRLELQKYKPPRAT</sequence>
<evidence type="ECO:0000256" key="6">
    <source>
        <dbReference type="ARBA" id="ARBA00023002"/>
    </source>
</evidence>
<dbReference type="InterPro" id="IPR036250">
    <property type="entry name" value="AcylCo_DH-like_C"/>
</dbReference>
<keyword evidence="12" id="KW-1185">Reference proteome</keyword>
<dbReference type="InterPro" id="IPR013786">
    <property type="entry name" value="AcylCoA_DH/ox_N"/>
</dbReference>
<keyword evidence="5 7" id="KW-0274">FAD</keyword>
<comment type="cofactor">
    <cofactor evidence="1 7">
        <name>FAD</name>
        <dbReference type="ChEBI" id="CHEBI:57692"/>
    </cofactor>
</comment>
<dbReference type="SUPFAM" id="SSF56645">
    <property type="entry name" value="Acyl-CoA dehydrogenase NM domain-like"/>
    <property type="match status" value="1"/>
</dbReference>
<dbReference type="InterPro" id="IPR046373">
    <property type="entry name" value="Acyl-CoA_Oxase/DH_mid-dom_sf"/>
</dbReference>
<comment type="subunit">
    <text evidence="3">Homodimer.</text>
</comment>
<evidence type="ECO:0000256" key="4">
    <source>
        <dbReference type="ARBA" id="ARBA00022630"/>
    </source>
</evidence>
<dbReference type="EMBL" id="JAAGBB010000042">
    <property type="protein sequence ID" value="MBR0667844.1"/>
    <property type="molecule type" value="Genomic_DNA"/>
</dbReference>
<dbReference type="Pfam" id="PF00441">
    <property type="entry name" value="Acyl-CoA_dh_1"/>
    <property type="match status" value="1"/>
</dbReference>
<reference evidence="12" key="1">
    <citation type="journal article" date="2021" name="Syst. Appl. Microbiol.">
        <title>Roseomonas hellenica sp. nov., isolated from roots of wild-growing Alkanna tinctoria.</title>
        <authorList>
            <person name="Rat A."/>
            <person name="Naranjo H.D."/>
            <person name="Lebbe L."/>
            <person name="Cnockaert M."/>
            <person name="Krigas N."/>
            <person name="Grigoriadou K."/>
            <person name="Maloupa E."/>
            <person name="Willems A."/>
        </authorList>
    </citation>
    <scope>NUCLEOTIDE SEQUENCE [LARGE SCALE GENOMIC DNA]</scope>
    <source>
        <strain evidence="12">LMG 31523</strain>
    </source>
</reference>
<dbReference type="RefSeq" id="WP_211855622.1">
    <property type="nucleotide sequence ID" value="NZ_JAAGBB010000042.1"/>
</dbReference>
<dbReference type="Gene3D" id="2.40.110.10">
    <property type="entry name" value="Butyryl-CoA Dehydrogenase, subunit A, domain 2"/>
    <property type="match status" value="1"/>
</dbReference>
<organism evidence="11 12">
    <name type="scientific">Plastoroseomonas hellenica</name>
    <dbReference type="NCBI Taxonomy" id="2687306"/>
    <lineage>
        <taxon>Bacteria</taxon>
        <taxon>Pseudomonadati</taxon>
        <taxon>Pseudomonadota</taxon>
        <taxon>Alphaproteobacteria</taxon>
        <taxon>Acetobacterales</taxon>
        <taxon>Acetobacteraceae</taxon>
        <taxon>Plastoroseomonas</taxon>
    </lineage>
</organism>
<evidence type="ECO:0000259" key="8">
    <source>
        <dbReference type="Pfam" id="PF00441"/>
    </source>
</evidence>
<dbReference type="InterPro" id="IPR050741">
    <property type="entry name" value="Acyl-CoA_dehydrogenase"/>
</dbReference>
<keyword evidence="4 7" id="KW-0285">Flavoprotein</keyword>
<evidence type="ECO:0000313" key="12">
    <source>
        <dbReference type="Proteomes" id="UP001196870"/>
    </source>
</evidence>
<dbReference type="PANTHER" id="PTHR48083:SF13">
    <property type="entry name" value="ACYL-COA DEHYDROGENASE FAMILY MEMBER 11"/>
    <property type="match status" value="1"/>
</dbReference>
<evidence type="ECO:0000256" key="5">
    <source>
        <dbReference type="ARBA" id="ARBA00022827"/>
    </source>
</evidence>
<dbReference type="Gene3D" id="1.10.540.10">
    <property type="entry name" value="Acyl-CoA dehydrogenase/oxidase, N-terminal domain"/>
    <property type="match status" value="1"/>
</dbReference>
<gene>
    <name evidence="11" type="ORF">GXW71_26045</name>
</gene>
<feature type="domain" description="Acyl-CoA dehydrogenase/oxidase C-terminal" evidence="8">
    <location>
        <begin position="247"/>
        <end position="395"/>
    </location>
</feature>
<dbReference type="InterPro" id="IPR006091">
    <property type="entry name" value="Acyl-CoA_Oxase/DH_mid-dom"/>
</dbReference>
<evidence type="ECO:0000313" key="11">
    <source>
        <dbReference type="EMBL" id="MBR0667844.1"/>
    </source>
</evidence>